<dbReference type="Proteomes" id="UP001273166">
    <property type="component" value="Unassembled WGS sequence"/>
</dbReference>
<dbReference type="AlphaFoldDB" id="A0AAJ0H0I6"/>
<feature type="compositionally biased region" description="Basic and acidic residues" evidence="1">
    <location>
        <begin position="78"/>
        <end position="89"/>
    </location>
</feature>
<protein>
    <submittedName>
        <fullName evidence="2">Uncharacterized protein</fullName>
    </submittedName>
</protein>
<evidence type="ECO:0000313" key="2">
    <source>
        <dbReference type="EMBL" id="KAK3309205.1"/>
    </source>
</evidence>
<sequence>MTTSTPKPKSFSRNALATAALRVALCAGSFSLWYHLPTGVNVICLDSGNRLEIVSSTPNSESPNRKEAAASLGPDEPNDTRTRPGDTSDGRCYLPPVRRPLRYCSCCHPQCCVHAQDQHRRYGPDRSLDRIYIWHGEDQLFAFICFSRSPALQLL</sequence>
<feature type="region of interest" description="Disordered" evidence="1">
    <location>
        <begin position="55"/>
        <end position="89"/>
    </location>
</feature>
<name>A0AAJ0H0I6_9PEZI</name>
<dbReference type="RefSeq" id="XP_062724985.1">
    <property type="nucleotide sequence ID" value="XM_062868912.1"/>
</dbReference>
<dbReference type="GeneID" id="87887741"/>
<reference evidence="2" key="1">
    <citation type="journal article" date="2023" name="Mol. Phylogenet. Evol.">
        <title>Genome-scale phylogeny and comparative genomics of the fungal order Sordariales.</title>
        <authorList>
            <person name="Hensen N."/>
            <person name="Bonometti L."/>
            <person name="Westerberg I."/>
            <person name="Brannstrom I.O."/>
            <person name="Guillou S."/>
            <person name="Cros-Aarteil S."/>
            <person name="Calhoun S."/>
            <person name="Haridas S."/>
            <person name="Kuo A."/>
            <person name="Mondo S."/>
            <person name="Pangilinan J."/>
            <person name="Riley R."/>
            <person name="LaButti K."/>
            <person name="Andreopoulos B."/>
            <person name="Lipzen A."/>
            <person name="Chen C."/>
            <person name="Yan M."/>
            <person name="Daum C."/>
            <person name="Ng V."/>
            <person name="Clum A."/>
            <person name="Steindorff A."/>
            <person name="Ohm R.A."/>
            <person name="Martin F."/>
            <person name="Silar P."/>
            <person name="Natvig D.O."/>
            <person name="Lalanne C."/>
            <person name="Gautier V."/>
            <person name="Ament-Velasquez S.L."/>
            <person name="Kruys A."/>
            <person name="Hutchinson M.I."/>
            <person name="Powell A.J."/>
            <person name="Barry K."/>
            <person name="Miller A.N."/>
            <person name="Grigoriev I.V."/>
            <person name="Debuchy R."/>
            <person name="Gladieux P."/>
            <person name="Hiltunen Thoren M."/>
            <person name="Johannesson H."/>
        </authorList>
    </citation>
    <scope>NUCLEOTIDE SEQUENCE</scope>
    <source>
        <strain evidence="2">CBS 333.67</strain>
    </source>
</reference>
<proteinExistence type="predicted"/>
<gene>
    <name evidence="2" type="ORF">B0T15DRAFT_526531</name>
</gene>
<accession>A0AAJ0H0I6</accession>
<evidence type="ECO:0000256" key="1">
    <source>
        <dbReference type="SAM" id="MobiDB-lite"/>
    </source>
</evidence>
<keyword evidence="3" id="KW-1185">Reference proteome</keyword>
<comment type="caution">
    <text evidence="2">The sequence shown here is derived from an EMBL/GenBank/DDBJ whole genome shotgun (WGS) entry which is preliminary data.</text>
</comment>
<dbReference type="EMBL" id="JAUDZG010000002">
    <property type="protein sequence ID" value="KAK3309205.1"/>
    <property type="molecule type" value="Genomic_DNA"/>
</dbReference>
<evidence type="ECO:0000313" key="3">
    <source>
        <dbReference type="Proteomes" id="UP001273166"/>
    </source>
</evidence>
<organism evidence="2 3">
    <name type="scientific">Chaetomium strumarium</name>
    <dbReference type="NCBI Taxonomy" id="1170767"/>
    <lineage>
        <taxon>Eukaryota</taxon>
        <taxon>Fungi</taxon>
        <taxon>Dikarya</taxon>
        <taxon>Ascomycota</taxon>
        <taxon>Pezizomycotina</taxon>
        <taxon>Sordariomycetes</taxon>
        <taxon>Sordariomycetidae</taxon>
        <taxon>Sordariales</taxon>
        <taxon>Chaetomiaceae</taxon>
        <taxon>Chaetomium</taxon>
    </lineage>
</organism>
<reference evidence="2" key="2">
    <citation type="submission" date="2023-06" db="EMBL/GenBank/DDBJ databases">
        <authorList>
            <consortium name="Lawrence Berkeley National Laboratory"/>
            <person name="Mondo S.J."/>
            <person name="Hensen N."/>
            <person name="Bonometti L."/>
            <person name="Westerberg I."/>
            <person name="Brannstrom I.O."/>
            <person name="Guillou S."/>
            <person name="Cros-Aarteil S."/>
            <person name="Calhoun S."/>
            <person name="Haridas S."/>
            <person name="Kuo A."/>
            <person name="Pangilinan J."/>
            <person name="Riley R."/>
            <person name="Labutti K."/>
            <person name="Andreopoulos B."/>
            <person name="Lipzen A."/>
            <person name="Chen C."/>
            <person name="Yanf M."/>
            <person name="Daum C."/>
            <person name="Ng V."/>
            <person name="Clum A."/>
            <person name="Steindorff A."/>
            <person name="Ohm R."/>
            <person name="Martin F."/>
            <person name="Silar P."/>
            <person name="Natvig D."/>
            <person name="Lalanne C."/>
            <person name="Gautier V."/>
            <person name="Ament-Velasquez S.L."/>
            <person name="Kruys A."/>
            <person name="Hutchinson M.I."/>
            <person name="Powell A.J."/>
            <person name="Barry K."/>
            <person name="Miller A.N."/>
            <person name="Grigoriev I.V."/>
            <person name="Debuchy R."/>
            <person name="Gladieux P."/>
            <person name="Thoren M.H."/>
            <person name="Johannesson H."/>
        </authorList>
    </citation>
    <scope>NUCLEOTIDE SEQUENCE</scope>
    <source>
        <strain evidence="2">CBS 333.67</strain>
    </source>
</reference>